<evidence type="ECO:0000313" key="8">
    <source>
        <dbReference type="EMBL" id="KAI1714329.1"/>
    </source>
</evidence>
<dbReference type="GO" id="GO:0008484">
    <property type="term" value="F:sulfuric ester hydrolase activity"/>
    <property type="evidence" value="ECO:0007669"/>
    <property type="project" value="TreeGrafter"/>
</dbReference>
<dbReference type="InterPro" id="IPR017850">
    <property type="entry name" value="Alkaline_phosphatase_core_sf"/>
</dbReference>
<dbReference type="Pfam" id="PF00884">
    <property type="entry name" value="Sulfatase"/>
    <property type="match status" value="1"/>
</dbReference>
<dbReference type="EMBL" id="JAKKPZ010000013">
    <property type="protein sequence ID" value="KAI1714329.1"/>
    <property type="molecule type" value="Genomic_DNA"/>
</dbReference>
<evidence type="ECO:0000313" key="9">
    <source>
        <dbReference type="Proteomes" id="UP001201812"/>
    </source>
</evidence>
<dbReference type="PANTHER" id="PTHR45953:SF1">
    <property type="entry name" value="IDURONATE 2-SULFATASE"/>
    <property type="match status" value="1"/>
</dbReference>
<keyword evidence="9" id="KW-1185">Reference proteome</keyword>
<evidence type="ECO:0000256" key="4">
    <source>
        <dbReference type="ARBA" id="ARBA00022801"/>
    </source>
</evidence>
<reference evidence="8" key="1">
    <citation type="submission" date="2022-01" db="EMBL/GenBank/DDBJ databases">
        <title>Genome Sequence Resource for Two Populations of Ditylenchus destructor, the Migratory Endoparasitic Phytonematode.</title>
        <authorList>
            <person name="Zhang H."/>
            <person name="Lin R."/>
            <person name="Xie B."/>
        </authorList>
    </citation>
    <scope>NUCLEOTIDE SEQUENCE</scope>
    <source>
        <strain evidence="8">BazhouSP</strain>
    </source>
</reference>
<dbReference type="CDD" id="cd16032">
    <property type="entry name" value="choline-sulfatase"/>
    <property type="match status" value="1"/>
</dbReference>
<sequence>MHSLKSLSLSNKKALKNLVSRNLSNSVSKNASTSSLPNILIIMADQLNGTFFPEGGPAEWLHAPHLKALAERSVRFSNAYTASPLCAPGRASFMSGQLPKRTRVYDNAAEFASDIPTYAHHLRRAGYYVALSGKMHFVGPDQLHGFEERLTTDIYPADFGWTPDYRKPDERIDWWYHNLCSVTNAGTGEITNQLEYDEEVAFLATQKLYQLCRKTTERRPWCLTVSFTHPHDPYVTRPPFWDLYKDCEHLLPSVESIPFAQQDPHSERLLNACDYQNFNITQDDIMRSRRAYFGNISFIDERVGELMDVLERTRMLDDTIIVFCSDHGDMLGERGLWFKMSFFEGSARVPLMISKAGSKSACDGHLVDTPVSTIDIVSTLAEMVGLTSLDEVQQWTDGESLVPFMDKDRQDELHRGPVLMEYAAEGTHTPMVCIRRGRFKYVHCTIDPPQLFDLEEDPHETKNLAYDPAHQMLASSMLDEVNSRWNLPAFDAAVRESQARRRVVYEALRNGSYFPWDFQPLQKASERYMRNHMDLNEVEAQQRTSVNFKYPDVLNSRHHSGIGRSPYKATFGTEPRLGLRVGLNMPDEVIDKINTELDLADLAYSLSIGTGVGSPSTSTENAQKECVSCGKPYSGSHKCHKCNKFCHAIAPCSTPHSEEGASKNATRRAANVSNPT</sequence>
<evidence type="ECO:0000259" key="7">
    <source>
        <dbReference type="Pfam" id="PF12411"/>
    </source>
</evidence>
<dbReference type="GO" id="GO:0046872">
    <property type="term" value="F:metal ion binding"/>
    <property type="evidence" value="ECO:0007669"/>
    <property type="project" value="UniProtKB-KW"/>
</dbReference>
<dbReference type="Pfam" id="PF12411">
    <property type="entry name" value="Choline_sulf_C"/>
    <property type="match status" value="1"/>
</dbReference>
<comment type="similarity">
    <text evidence="2">Belongs to the sulfatase family.</text>
</comment>
<dbReference type="GO" id="GO:0005737">
    <property type="term" value="C:cytoplasm"/>
    <property type="evidence" value="ECO:0007669"/>
    <property type="project" value="TreeGrafter"/>
</dbReference>
<dbReference type="NCBIfam" id="TIGR03417">
    <property type="entry name" value="chol_sulfatase"/>
    <property type="match status" value="1"/>
</dbReference>
<dbReference type="Gene3D" id="3.40.720.10">
    <property type="entry name" value="Alkaline Phosphatase, subunit A"/>
    <property type="match status" value="1"/>
</dbReference>
<proteinExistence type="inferred from homology"/>
<name>A0AAD4N5D7_9BILA</name>
<comment type="cofactor">
    <cofactor evidence="1">
        <name>Ca(2+)</name>
        <dbReference type="ChEBI" id="CHEBI:29108"/>
    </cofactor>
</comment>
<dbReference type="SUPFAM" id="SSF53649">
    <property type="entry name" value="Alkaline phosphatase-like"/>
    <property type="match status" value="1"/>
</dbReference>
<dbReference type="AlphaFoldDB" id="A0AAD4N5D7"/>
<accession>A0AAD4N5D7</accession>
<feature type="domain" description="Choline sulfatase enzyme C-terminal" evidence="7">
    <location>
        <begin position="493"/>
        <end position="543"/>
    </location>
</feature>
<feature type="region of interest" description="Disordered" evidence="5">
    <location>
        <begin position="654"/>
        <end position="676"/>
    </location>
</feature>
<organism evidence="8 9">
    <name type="scientific">Ditylenchus destructor</name>
    <dbReference type="NCBI Taxonomy" id="166010"/>
    <lineage>
        <taxon>Eukaryota</taxon>
        <taxon>Metazoa</taxon>
        <taxon>Ecdysozoa</taxon>
        <taxon>Nematoda</taxon>
        <taxon>Chromadorea</taxon>
        <taxon>Rhabditida</taxon>
        <taxon>Tylenchina</taxon>
        <taxon>Tylenchomorpha</taxon>
        <taxon>Sphaerularioidea</taxon>
        <taxon>Anguinidae</taxon>
        <taxon>Anguininae</taxon>
        <taxon>Ditylenchus</taxon>
    </lineage>
</organism>
<dbReference type="PANTHER" id="PTHR45953">
    <property type="entry name" value="IDURONATE 2-SULFATASE"/>
    <property type="match status" value="1"/>
</dbReference>
<dbReference type="InterPro" id="IPR000917">
    <property type="entry name" value="Sulfatase_N"/>
</dbReference>
<evidence type="ECO:0000256" key="1">
    <source>
        <dbReference type="ARBA" id="ARBA00001913"/>
    </source>
</evidence>
<dbReference type="FunFam" id="3.40.720.10:FF:000032">
    <property type="entry name" value="Choline sulfatase"/>
    <property type="match status" value="1"/>
</dbReference>
<evidence type="ECO:0000256" key="3">
    <source>
        <dbReference type="ARBA" id="ARBA00022723"/>
    </source>
</evidence>
<evidence type="ECO:0000256" key="5">
    <source>
        <dbReference type="SAM" id="MobiDB-lite"/>
    </source>
</evidence>
<dbReference type="InterPro" id="IPR025863">
    <property type="entry name" value="Choline_sulf_C_dom"/>
</dbReference>
<dbReference type="Proteomes" id="UP001201812">
    <property type="component" value="Unassembled WGS sequence"/>
</dbReference>
<keyword evidence="3" id="KW-0479">Metal-binding</keyword>
<dbReference type="InterPro" id="IPR017785">
    <property type="entry name" value="Choline-sulfatase"/>
</dbReference>
<comment type="caution">
    <text evidence="8">The sequence shown here is derived from an EMBL/GenBank/DDBJ whole genome shotgun (WGS) entry which is preliminary data.</text>
</comment>
<keyword evidence="4" id="KW-0378">Hydrolase</keyword>
<feature type="domain" description="Sulfatase N-terminal" evidence="6">
    <location>
        <begin position="37"/>
        <end position="385"/>
    </location>
</feature>
<evidence type="ECO:0000256" key="2">
    <source>
        <dbReference type="ARBA" id="ARBA00008779"/>
    </source>
</evidence>
<gene>
    <name evidence="8" type="ORF">DdX_08422</name>
</gene>
<protein>
    <submittedName>
        <fullName evidence="8">Sulfatase domain-containing protein</fullName>
    </submittedName>
</protein>
<evidence type="ECO:0000259" key="6">
    <source>
        <dbReference type="Pfam" id="PF00884"/>
    </source>
</evidence>